<organism evidence="4 5">
    <name type="scientific">Calidithermus terrae</name>
    <dbReference type="NCBI Taxonomy" id="1408545"/>
    <lineage>
        <taxon>Bacteria</taxon>
        <taxon>Thermotogati</taxon>
        <taxon>Deinococcota</taxon>
        <taxon>Deinococci</taxon>
        <taxon>Thermales</taxon>
        <taxon>Thermaceae</taxon>
        <taxon>Calidithermus</taxon>
    </lineage>
</organism>
<sequence length="182" mass="20026">MSKTENTKEPKELRGLEALTAPLTAEEIEWKVQVNKNGKTMIAPYIDSRAVMSRFDRAFGPLGWQNQLKEVSLGDGEVAWLCGIGVRTESGEWVWKWDGAGASDLEPVKGGISGAMKRAATQWGVGRELYNYPRVFISGEHKYVPFEVLKRLEGLPAAIAAGRRLPEVITLAPDGSDVRRAA</sequence>
<proteinExistence type="inferred from homology"/>
<dbReference type="AlphaFoldDB" id="A0A399F6K8"/>
<accession>A0A399F6K8</accession>
<dbReference type="Pfam" id="PF04098">
    <property type="entry name" value="Rad52_Rad22"/>
    <property type="match status" value="1"/>
</dbReference>
<comment type="similarity">
    <text evidence="1">Belongs to the RAD52 family.</text>
</comment>
<dbReference type="GO" id="GO:0006281">
    <property type="term" value="P:DNA repair"/>
    <property type="evidence" value="ECO:0007669"/>
    <property type="project" value="UniProtKB-KW"/>
</dbReference>
<dbReference type="GO" id="GO:0003677">
    <property type="term" value="F:DNA binding"/>
    <property type="evidence" value="ECO:0007669"/>
    <property type="project" value="UniProtKB-KW"/>
</dbReference>
<dbReference type="InterPro" id="IPR041247">
    <property type="entry name" value="Rad52_fam"/>
</dbReference>
<dbReference type="OrthoDB" id="9805874at2"/>
<dbReference type="RefSeq" id="WP_119313647.1">
    <property type="nucleotide sequence ID" value="NZ_QXDL01000008.1"/>
</dbReference>
<protein>
    <submittedName>
        <fullName evidence="4">Single-stranded DNA-binding protein DdrA</fullName>
    </submittedName>
</protein>
<keyword evidence="5" id="KW-1185">Reference proteome</keyword>
<dbReference type="Proteomes" id="UP000265715">
    <property type="component" value="Unassembled WGS sequence"/>
</dbReference>
<keyword evidence="4" id="KW-0238">DNA-binding</keyword>
<evidence type="ECO:0000256" key="3">
    <source>
        <dbReference type="ARBA" id="ARBA00023204"/>
    </source>
</evidence>
<keyword evidence="2" id="KW-0227">DNA damage</keyword>
<evidence type="ECO:0000313" key="5">
    <source>
        <dbReference type="Proteomes" id="UP000265715"/>
    </source>
</evidence>
<evidence type="ECO:0000313" key="4">
    <source>
        <dbReference type="EMBL" id="RIH90512.1"/>
    </source>
</evidence>
<dbReference type="EMBL" id="QXDL01000008">
    <property type="protein sequence ID" value="RIH90512.1"/>
    <property type="molecule type" value="Genomic_DNA"/>
</dbReference>
<gene>
    <name evidence="4" type="primary">ddrA</name>
    <name evidence="4" type="ORF">Mterra_00398</name>
</gene>
<reference evidence="4 5" key="1">
    <citation type="submission" date="2018-08" db="EMBL/GenBank/DDBJ databases">
        <title>Meiothermus terrae DSM 26712 genome sequencing project.</title>
        <authorList>
            <person name="Da Costa M.S."/>
            <person name="Albuquerque L."/>
            <person name="Raposo P."/>
            <person name="Froufe H.J.C."/>
            <person name="Barroso C.S."/>
            <person name="Egas C."/>
        </authorList>
    </citation>
    <scope>NUCLEOTIDE SEQUENCE [LARGE SCALE GENOMIC DNA]</scope>
    <source>
        <strain evidence="4 5">DSM 26712</strain>
    </source>
</reference>
<comment type="caution">
    <text evidence="4">The sequence shown here is derived from an EMBL/GenBank/DDBJ whole genome shotgun (WGS) entry which is preliminary data.</text>
</comment>
<name>A0A399F6K8_9DEIN</name>
<evidence type="ECO:0000256" key="1">
    <source>
        <dbReference type="ARBA" id="ARBA00006638"/>
    </source>
</evidence>
<evidence type="ECO:0000256" key="2">
    <source>
        <dbReference type="ARBA" id="ARBA00022763"/>
    </source>
</evidence>
<keyword evidence="3" id="KW-0234">DNA repair</keyword>